<sequence>MNPLVSVIIPVYNVVPYLDRCLHSVREQTYTDLQIILVDDGSTDGSSAWCDNYVRIDERAMVIHQANGGLSAARNAGLSKAKGEYAIFIDSDDHIGPQHVEHLIRCSLQTGKPLIVTGGTTMYTDQIIDSEGNEQQNDIQTQWYPLERALEATVSLDLPFRSHAWGKLYAKELFPELHFPKGKLYEDQFTLYKVIYQAGGVQYESANDYYYTIDRPGSIVNANPRGKLDFLQAITEEWRFIAQHVPTVAPFVERRYTLALIDTYDTFVRSHERQHIDELFRLVCTNRHNALLHQPDLDRRTRLHYLMTLLGQKGYHRFLLSRR</sequence>
<protein>
    <submittedName>
        <fullName evidence="4">Glycosyl transferase family 2</fullName>
        <ecNumber evidence="4">2.4.1.212</ecNumber>
        <ecNumber evidence="4">2.4.1.226</ecNumber>
    </submittedName>
</protein>
<evidence type="ECO:0000313" key="4">
    <source>
        <dbReference type="EMBL" id="KFI98647.1"/>
    </source>
</evidence>
<dbReference type="PANTHER" id="PTHR22916:SF51">
    <property type="entry name" value="GLYCOSYLTRANSFERASE EPSH-RELATED"/>
    <property type="match status" value="1"/>
</dbReference>
<dbReference type="EMBL" id="JGZR01000019">
    <property type="protein sequence ID" value="KFI98647.1"/>
    <property type="molecule type" value="Genomic_DNA"/>
</dbReference>
<dbReference type="CDD" id="cd00761">
    <property type="entry name" value="Glyco_tranf_GTA_type"/>
    <property type="match status" value="1"/>
</dbReference>
<dbReference type="Proteomes" id="UP000029055">
    <property type="component" value="Unassembled WGS sequence"/>
</dbReference>
<dbReference type="GO" id="GO:0050501">
    <property type="term" value="F:hyaluronan synthase activity"/>
    <property type="evidence" value="ECO:0007669"/>
    <property type="project" value="UniProtKB-EC"/>
</dbReference>
<evidence type="ECO:0000259" key="3">
    <source>
        <dbReference type="Pfam" id="PF00535"/>
    </source>
</evidence>
<dbReference type="InterPro" id="IPR001173">
    <property type="entry name" value="Glyco_trans_2-like"/>
</dbReference>
<comment type="caution">
    <text evidence="4">The sequence shown here is derived from an EMBL/GenBank/DDBJ whole genome shotgun (WGS) entry which is preliminary data.</text>
</comment>
<dbReference type="EC" id="2.4.1.212" evidence="4"/>
<dbReference type="SUPFAM" id="SSF53448">
    <property type="entry name" value="Nucleotide-diphospho-sugar transferases"/>
    <property type="match status" value="1"/>
</dbReference>
<dbReference type="EC" id="2.4.1.226" evidence="4"/>
<dbReference type="eggNOG" id="COG0463">
    <property type="taxonomic scope" value="Bacteria"/>
</dbReference>
<dbReference type="STRING" id="77635.BISU_2474"/>
<evidence type="ECO:0000256" key="1">
    <source>
        <dbReference type="ARBA" id="ARBA00022676"/>
    </source>
</evidence>
<dbReference type="Pfam" id="PF00535">
    <property type="entry name" value="Glycos_transf_2"/>
    <property type="match status" value="1"/>
</dbReference>
<keyword evidence="1 4" id="KW-0328">Glycosyltransferase</keyword>
<keyword evidence="2 4" id="KW-0808">Transferase</keyword>
<dbReference type="Gene3D" id="3.90.550.10">
    <property type="entry name" value="Spore Coat Polysaccharide Biosynthesis Protein SpsA, Chain A"/>
    <property type="match status" value="1"/>
</dbReference>
<reference evidence="4 5" key="1">
    <citation type="submission" date="2014-03" db="EMBL/GenBank/DDBJ databases">
        <title>Genomics of Bifidobacteria.</title>
        <authorList>
            <person name="Ventura M."/>
            <person name="Milani C."/>
            <person name="Lugli G.A."/>
        </authorList>
    </citation>
    <scope>NUCLEOTIDE SEQUENCE [LARGE SCALE GENOMIC DNA]</scope>
    <source>
        <strain evidence="4 5">LMG 11597</strain>
    </source>
</reference>
<dbReference type="PANTHER" id="PTHR22916">
    <property type="entry name" value="GLYCOSYLTRANSFERASE"/>
    <property type="match status" value="1"/>
</dbReference>
<dbReference type="InterPro" id="IPR029044">
    <property type="entry name" value="Nucleotide-diphossugar_trans"/>
</dbReference>
<gene>
    <name evidence="4" type="ORF">BISU_2474</name>
</gene>
<accession>A0A087DSZ7</accession>
<dbReference type="GO" id="GO:0050510">
    <property type="term" value="F:N-acetylgalactosaminyl-proteoglycan 3-beta-glucuronosyltransferase activity"/>
    <property type="evidence" value="ECO:0007669"/>
    <property type="project" value="UniProtKB-EC"/>
</dbReference>
<name>A0A087DSZ7_9BIFI</name>
<keyword evidence="5" id="KW-1185">Reference proteome</keyword>
<proteinExistence type="predicted"/>
<feature type="domain" description="Glycosyltransferase 2-like" evidence="3">
    <location>
        <begin position="6"/>
        <end position="106"/>
    </location>
</feature>
<evidence type="ECO:0000313" key="5">
    <source>
        <dbReference type="Proteomes" id="UP000029055"/>
    </source>
</evidence>
<dbReference type="AlphaFoldDB" id="A0A087DSZ7"/>
<evidence type="ECO:0000256" key="2">
    <source>
        <dbReference type="ARBA" id="ARBA00022679"/>
    </source>
</evidence>
<organism evidence="4 5">
    <name type="scientific">Bifidobacterium subtile</name>
    <dbReference type="NCBI Taxonomy" id="77635"/>
    <lineage>
        <taxon>Bacteria</taxon>
        <taxon>Bacillati</taxon>
        <taxon>Actinomycetota</taxon>
        <taxon>Actinomycetes</taxon>
        <taxon>Bifidobacteriales</taxon>
        <taxon>Bifidobacteriaceae</taxon>
        <taxon>Bifidobacterium</taxon>
    </lineage>
</organism>